<dbReference type="AlphaFoldDB" id="A0A0D6LD70"/>
<name>A0A0D6LD70_9BILA</name>
<evidence type="ECO:0000256" key="4">
    <source>
        <dbReference type="ARBA" id="ARBA00022490"/>
    </source>
</evidence>
<dbReference type="InterPro" id="IPR036421">
    <property type="entry name" value="Fe_dep_repressor_sf"/>
</dbReference>
<dbReference type="GO" id="GO:0005737">
    <property type="term" value="C:cytoplasm"/>
    <property type="evidence" value="ECO:0007669"/>
    <property type="project" value="UniProtKB-SubCell"/>
</dbReference>
<evidence type="ECO:0000256" key="8">
    <source>
        <dbReference type="ARBA" id="ARBA00023159"/>
    </source>
</evidence>
<comment type="subcellular location">
    <subcellularLocation>
        <location evidence="1">Cytoplasm</location>
    </subcellularLocation>
</comment>
<evidence type="ECO:0000256" key="7">
    <source>
        <dbReference type="ARBA" id="ARBA00023125"/>
    </source>
</evidence>
<keyword evidence="9" id="KW-0804">Transcription</keyword>
<evidence type="ECO:0000313" key="13">
    <source>
        <dbReference type="EMBL" id="EPB65697.1"/>
    </source>
</evidence>
<dbReference type="GO" id="GO:0003677">
    <property type="term" value="F:DNA binding"/>
    <property type="evidence" value="ECO:0007669"/>
    <property type="project" value="UniProtKB-KW"/>
</dbReference>
<protein>
    <recommendedName>
        <fullName evidence="11">Manganese transport regulator</fullName>
    </recommendedName>
</protein>
<evidence type="ECO:0000256" key="10">
    <source>
        <dbReference type="ARBA" id="ARBA00023211"/>
    </source>
</evidence>
<evidence type="ECO:0000259" key="12">
    <source>
        <dbReference type="PROSITE" id="PS50944"/>
    </source>
</evidence>
<evidence type="ECO:0000256" key="9">
    <source>
        <dbReference type="ARBA" id="ARBA00023163"/>
    </source>
</evidence>
<organism evidence="13 14">
    <name type="scientific">Ancylostoma ceylanicum</name>
    <dbReference type="NCBI Taxonomy" id="53326"/>
    <lineage>
        <taxon>Eukaryota</taxon>
        <taxon>Metazoa</taxon>
        <taxon>Ecdysozoa</taxon>
        <taxon>Nematoda</taxon>
        <taxon>Chromadorea</taxon>
        <taxon>Rhabditida</taxon>
        <taxon>Rhabditina</taxon>
        <taxon>Rhabditomorpha</taxon>
        <taxon>Strongyloidea</taxon>
        <taxon>Ancylostomatidae</taxon>
        <taxon>Ancylostomatinae</taxon>
        <taxon>Ancylostoma</taxon>
    </lineage>
</organism>
<dbReference type="PANTHER" id="PTHR33238:SF11">
    <property type="entry name" value="TRANSCRIPTIONAL REGULATOR MNTR"/>
    <property type="match status" value="1"/>
</dbReference>
<dbReference type="Pfam" id="PF02742">
    <property type="entry name" value="Fe_dep_repr_C"/>
    <property type="match status" value="1"/>
</dbReference>
<evidence type="ECO:0000256" key="11">
    <source>
        <dbReference type="ARBA" id="ARBA00032593"/>
    </source>
</evidence>
<keyword evidence="14" id="KW-1185">Reference proteome</keyword>
<keyword evidence="8" id="KW-0010">Activator</keyword>
<keyword evidence="5" id="KW-0678">Repressor</keyword>
<dbReference type="InterPro" id="IPR001367">
    <property type="entry name" value="Fe_dep_repressor"/>
</dbReference>
<dbReference type="Proteomes" id="UP000054495">
    <property type="component" value="Unassembled WGS sequence"/>
</dbReference>
<comment type="similarity">
    <text evidence="2">Belongs to the DtxR/MntR family.</text>
</comment>
<dbReference type="InterPro" id="IPR022689">
    <property type="entry name" value="Iron_dep_repressor"/>
</dbReference>
<dbReference type="GO" id="GO:0046983">
    <property type="term" value="F:protein dimerization activity"/>
    <property type="evidence" value="ECO:0007669"/>
    <property type="project" value="InterPro"/>
</dbReference>
<dbReference type="Gene3D" id="1.10.10.10">
    <property type="entry name" value="Winged helix-like DNA-binding domain superfamily/Winged helix DNA-binding domain"/>
    <property type="match status" value="1"/>
</dbReference>
<dbReference type="InterPro" id="IPR036390">
    <property type="entry name" value="WH_DNA-bd_sf"/>
</dbReference>
<dbReference type="InterPro" id="IPR050536">
    <property type="entry name" value="DtxR_MntR_Metal-Reg"/>
</dbReference>
<dbReference type="GO" id="GO:0046914">
    <property type="term" value="F:transition metal ion binding"/>
    <property type="evidence" value="ECO:0007669"/>
    <property type="project" value="InterPro"/>
</dbReference>
<proteinExistence type="inferred from homology"/>
<dbReference type="InterPro" id="IPR022687">
    <property type="entry name" value="HTH_DTXR"/>
</dbReference>
<sequence length="236" mass="26333">SVNSLAEENYLKALFNLSNETGVVNVNELSKHLNIKMPTVTSMMKKLASKKLVHYESYKPLKLTKEGRKQAAAIIRKHRLTEMFLVKKMGFGWEQVHDIAEQIEHIQSPLFFEKMDELLEYPKFDPHGSPIPDKDGNMNWKEYSKLSDCAPGEQALVGFVILTILAKAVKQGKEKPAPSKLKLILFGTSFGMTTGTLLATNIFFEAATINWKGIALGMLAASSYTVSIYSSSNVET</sequence>
<dbReference type="Gene3D" id="1.10.60.10">
    <property type="entry name" value="Iron dependent repressor, metal binding and dimerisation domain"/>
    <property type="match status" value="1"/>
</dbReference>
<evidence type="ECO:0000256" key="6">
    <source>
        <dbReference type="ARBA" id="ARBA00023015"/>
    </source>
</evidence>
<dbReference type="GO" id="GO:0003700">
    <property type="term" value="F:DNA-binding transcription factor activity"/>
    <property type="evidence" value="ECO:0007669"/>
    <property type="project" value="InterPro"/>
</dbReference>
<feature type="domain" description="HTH dtxR-type" evidence="12">
    <location>
        <begin position="1"/>
        <end position="64"/>
    </location>
</feature>
<evidence type="ECO:0000256" key="1">
    <source>
        <dbReference type="ARBA" id="ARBA00004496"/>
    </source>
</evidence>
<accession>A0A0D6LD70</accession>
<feature type="non-terminal residue" evidence="13">
    <location>
        <position position="1"/>
    </location>
</feature>
<dbReference type="PANTHER" id="PTHR33238">
    <property type="entry name" value="IRON (METAL) DEPENDENT REPRESSOR, DTXR FAMILY"/>
    <property type="match status" value="1"/>
</dbReference>
<comment type="subunit">
    <text evidence="3">Homodimer.</text>
</comment>
<evidence type="ECO:0000256" key="5">
    <source>
        <dbReference type="ARBA" id="ARBA00022491"/>
    </source>
</evidence>
<keyword evidence="10" id="KW-0464">Manganese</keyword>
<evidence type="ECO:0000256" key="2">
    <source>
        <dbReference type="ARBA" id="ARBA00007871"/>
    </source>
</evidence>
<keyword evidence="4" id="KW-0963">Cytoplasm</keyword>
<dbReference type="PROSITE" id="PS50944">
    <property type="entry name" value="HTH_DTXR"/>
    <property type="match status" value="1"/>
</dbReference>
<evidence type="ECO:0000256" key="3">
    <source>
        <dbReference type="ARBA" id="ARBA00011738"/>
    </source>
</evidence>
<dbReference type="SUPFAM" id="SSF46785">
    <property type="entry name" value="Winged helix' DNA-binding domain"/>
    <property type="match status" value="1"/>
</dbReference>
<dbReference type="EMBL" id="KE127354">
    <property type="protein sequence ID" value="EPB65697.1"/>
    <property type="molecule type" value="Genomic_DNA"/>
</dbReference>
<dbReference type="Pfam" id="PF01325">
    <property type="entry name" value="Fe_dep_repress"/>
    <property type="match status" value="1"/>
</dbReference>
<gene>
    <name evidence="13" type="ORF">ANCCEY_15236</name>
</gene>
<evidence type="ECO:0000313" key="14">
    <source>
        <dbReference type="Proteomes" id="UP000054495"/>
    </source>
</evidence>
<dbReference type="InterPro" id="IPR036388">
    <property type="entry name" value="WH-like_DNA-bd_sf"/>
</dbReference>
<keyword evidence="7" id="KW-0238">DNA-binding</keyword>
<feature type="non-terminal residue" evidence="13">
    <location>
        <position position="236"/>
    </location>
</feature>
<dbReference type="SMART" id="SM00529">
    <property type="entry name" value="HTH_DTXR"/>
    <property type="match status" value="1"/>
</dbReference>
<keyword evidence="6" id="KW-0805">Transcription regulation</keyword>
<reference evidence="13 14" key="1">
    <citation type="submission" date="2013-05" db="EMBL/GenBank/DDBJ databases">
        <title>Draft genome of the parasitic nematode Anyclostoma ceylanicum.</title>
        <authorList>
            <person name="Mitreva M."/>
        </authorList>
    </citation>
    <scope>NUCLEOTIDE SEQUENCE [LARGE SCALE GENOMIC DNA]</scope>
</reference>
<dbReference type="SUPFAM" id="SSF47979">
    <property type="entry name" value="Iron-dependent repressor protein, dimerization domain"/>
    <property type="match status" value="1"/>
</dbReference>